<evidence type="ECO:0000313" key="1">
    <source>
        <dbReference type="EMBL" id="GAC84209.1"/>
    </source>
</evidence>
<evidence type="ECO:0000313" key="2">
    <source>
        <dbReference type="Proteomes" id="UP000035021"/>
    </source>
</evidence>
<dbReference type="InterPro" id="IPR004155">
    <property type="entry name" value="PBS_lyase_HEAT"/>
</dbReference>
<dbReference type="Gene3D" id="1.25.10.10">
    <property type="entry name" value="Leucine-rich Repeat Variant"/>
    <property type="match status" value="1"/>
</dbReference>
<accession>A0ABQ0IKW4</accession>
<evidence type="ECO:0008006" key="3">
    <source>
        <dbReference type="Google" id="ProtNLM"/>
    </source>
</evidence>
<dbReference type="Proteomes" id="UP000035021">
    <property type="component" value="Unassembled WGS sequence"/>
</dbReference>
<dbReference type="InterPro" id="IPR011989">
    <property type="entry name" value="ARM-like"/>
</dbReference>
<keyword evidence="2" id="KW-1185">Reference proteome</keyword>
<protein>
    <recommendedName>
        <fullName evidence="3">HEAT repeat-containing protein</fullName>
    </recommendedName>
</protein>
<comment type="caution">
    <text evidence="1">The sequence shown here is derived from an EMBL/GenBank/DDBJ whole genome shotgun (WGS) entry which is preliminary data.</text>
</comment>
<name>A0ABQ0IKW4_9ACTN</name>
<dbReference type="RefSeq" id="WP_006900443.1">
    <property type="nucleotide sequence ID" value="NZ_BAOQ01000019.1"/>
</dbReference>
<dbReference type="SUPFAM" id="SSF48371">
    <property type="entry name" value="ARM repeat"/>
    <property type="match status" value="1"/>
</dbReference>
<dbReference type="EMBL" id="BAOQ01000019">
    <property type="protein sequence ID" value="GAC84209.1"/>
    <property type="molecule type" value="Genomic_DNA"/>
</dbReference>
<organism evidence="1 2">
    <name type="scientific">Gordonia paraffinivorans NBRC 108238</name>
    <dbReference type="NCBI Taxonomy" id="1223543"/>
    <lineage>
        <taxon>Bacteria</taxon>
        <taxon>Bacillati</taxon>
        <taxon>Actinomycetota</taxon>
        <taxon>Actinomycetes</taxon>
        <taxon>Mycobacteriales</taxon>
        <taxon>Gordoniaceae</taxon>
        <taxon>Gordonia</taxon>
    </lineage>
</organism>
<dbReference type="Pfam" id="PF13646">
    <property type="entry name" value="HEAT_2"/>
    <property type="match status" value="1"/>
</dbReference>
<sequence>MDHRTPTTRSLAVALGAPDPSTRLRAAMAAGTQPGPGLVDDLVARFGVEPDFFVRDMLTWALTRLPAEVTVPQLVAALESDVPQTRSQALHTLSKVADRAAWPSITAALLHDDDAEVARAAWRAAVVLVPPGEETALATELSTELGRGDLEVRRSLGRALAALDDAAREALMRARSHPEPEVRAHAEATLRLLDDPDSDFAHEVDLATTTRSRDAPC</sequence>
<dbReference type="InterPro" id="IPR016024">
    <property type="entry name" value="ARM-type_fold"/>
</dbReference>
<proteinExistence type="predicted"/>
<reference evidence="1 2" key="1">
    <citation type="submission" date="2013-02" db="EMBL/GenBank/DDBJ databases">
        <title>Whole genome shotgun sequence of Gordonia paraffinivorans NBRC 108238.</title>
        <authorList>
            <person name="Isaki-Nakamura S."/>
            <person name="Hosoyama A."/>
            <person name="Tsuchikane K."/>
            <person name="Ando Y."/>
            <person name="Baba S."/>
            <person name="Ohji S."/>
            <person name="Hamada M."/>
            <person name="Tamura T."/>
            <person name="Yamazoe A."/>
            <person name="Yamazaki S."/>
            <person name="Fujita N."/>
        </authorList>
    </citation>
    <scope>NUCLEOTIDE SEQUENCE [LARGE SCALE GENOMIC DNA]</scope>
    <source>
        <strain evidence="1 2">NBRC 108238</strain>
    </source>
</reference>
<gene>
    <name evidence="1" type="ORF">GP2_019_00260</name>
</gene>
<dbReference type="SMART" id="SM00567">
    <property type="entry name" value="EZ_HEAT"/>
    <property type="match status" value="3"/>
</dbReference>